<dbReference type="GO" id="GO:0106408">
    <property type="term" value="F:diadenylate cyclase activity"/>
    <property type="evidence" value="ECO:0007669"/>
    <property type="project" value="UniProtKB-EC"/>
</dbReference>
<protein>
    <recommendedName>
        <fullName evidence="10">DAC domain-containing protein</fullName>
    </recommendedName>
</protein>
<dbReference type="Gene3D" id="3.40.1700.10">
    <property type="entry name" value="DNA integrity scanning protein, DisA, N-terminal domain"/>
    <property type="match status" value="1"/>
</dbReference>
<proteinExistence type="inferred from homology"/>
<dbReference type="EMBL" id="CP036150">
    <property type="protein sequence ID" value="QEN08796.1"/>
    <property type="molecule type" value="Genomic_DNA"/>
</dbReference>
<dbReference type="Pfam" id="PF00359">
    <property type="entry name" value="PTS_EIIA_2"/>
    <property type="match status" value="1"/>
</dbReference>
<gene>
    <name evidence="8" type="ORF">EXM22_12650</name>
</gene>
<dbReference type="InterPro" id="IPR050338">
    <property type="entry name" value="DisA"/>
</dbReference>
<dbReference type="InterPro" id="IPR014499">
    <property type="entry name" value="DAC_DacZ"/>
</dbReference>
<dbReference type="PANTHER" id="PTHR34185:SF1">
    <property type="entry name" value="DIADENYLATE CYCLASE"/>
    <property type="match status" value="1"/>
</dbReference>
<reference evidence="8 9" key="1">
    <citation type="submission" date="2019-02" db="EMBL/GenBank/DDBJ databases">
        <title>Complete Genome Sequence and Methylome Analysis of free living Spirochaetas.</title>
        <authorList>
            <person name="Fomenkov A."/>
            <person name="Dubinina G."/>
            <person name="Leshcheva N."/>
            <person name="Mikheeva N."/>
            <person name="Grabovich M."/>
            <person name="Vincze T."/>
            <person name="Roberts R.J."/>
        </authorList>
    </citation>
    <scope>NUCLEOTIDE SEQUENCE [LARGE SCALE GENOMIC DNA]</scope>
    <source>
        <strain evidence="8 9">K2</strain>
    </source>
</reference>
<dbReference type="InterPro" id="IPR002178">
    <property type="entry name" value="PTS_EIIA_type-2_dom"/>
</dbReference>
<evidence type="ECO:0000256" key="5">
    <source>
        <dbReference type="ARBA" id="ARBA00022840"/>
    </source>
</evidence>
<feature type="domain" description="PTS EIIA type-2" evidence="6">
    <location>
        <begin position="7"/>
        <end position="153"/>
    </location>
</feature>
<keyword evidence="9" id="KW-1185">Reference proteome</keyword>
<dbReference type="GO" id="GO:0005524">
    <property type="term" value="F:ATP binding"/>
    <property type="evidence" value="ECO:0007669"/>
    <property type="project" value="UniProtKB-KW"/>
</dbReference>
<evidence type="ECO:0000259" key="7">
    <source>
        <dbReference type="PROSITE" id="PS51794"/>
    </source>
</evidence>
<dbReference type="KEGG" id="ock:EXM22_12650"/>
<keyword evidence="5" id="KW-0067">ATP-binding</keyword>
<dbReference type="PROSITE" id="PS51794">
    <property type="entry name" value="DAC"/>
    <property type="match status" value="1"/>
</dbReference>
<evidence type="ECO:0000256" key="2">
    <source>
        <dbReference type="ARBA" id="ARBA00022679"/>
    </source>
</evidence>
<dbReference type="HAMAP" id="MF_00840">
    <property type="entry name" value="DacZ"/>
    <property type="match status" value="1"/>
</dbReference>
<dbReference type="GO" id="GO:0004016">
    <property type="term" value="F:adenylate cyclase activity"/>
    <property type="evidence" value="ECO:0007669"/>
    <property type="project" value="TreeGrafter"/>
</dbReference>
<evidence type="ECO:0000313" key="8">
    <source>
        <dbReference type="EMBL" id="QEN08796.1"/>
    </source>
</evidence>
<evidence type="ECO:0000313" key="9">
    <source>
        <dbReference type="Proteomes" id="UP000324209"/>
    </source>
</evidence>
<dbReference type="InterPro" id="IPR003390">
    <property type="entry name" value="DNA_integrity_scan_DisA_N"/>
</dbReference>
<dbReference type="AlphaFoldDB" id="A0A5C1QQD4"/>
<feature type="domain" description="DAC" evidence="7">
    <location>
        <begin position="286"/>
        <end position="449"/>
    </location>
</feature>
<sequence>MVYNVTDVTKRRDVMINLSRSMESDCPSKESLLPAMVHHFFSDKDDLFKDKIISGCLAREKEASTMVDKGIAFPHSVIKERISPQILCCYSPTGVPWNSTGEKVSIIILLVCNEEDHLPTLSELAGIFQMPGVTDKLGKAKSAEDMSEILLRAQSQKEKNWSKEKEIITNSLLREADRLRSNTENTKMVLFSNSLIQILSVVEQFSQKSSILVSSKNRVLNRVDLLKKHFTVIHSVQGSISYEKEILKQLWTEKILSDGDVVISLSGFEFDMMPHSISITAIPRDLYDESRVLKYKIPHNVNLEILSRAVSLASELSRQGREGKSVGTIFVVGEYESVQDYCKQLIINPFGGLEDYERSILDAGLSETIKEFSKIDGAYIVENSGKIRSGGTYLSIPPHQIRLQPGLGARHAAALGITLVAPVASVVLSESTGHIRIFWDGMEQDLFVPGDR</sequence>
<dbReference type="OrthoDB" id="9775217at2"/>
<keyword evidence="2" id="KW-0808">Transferase</keyword>
<dbReference type="Proteomes" id="UP000324209">
    <property type="component" value="Chromosome"/>
</dbReference>
<evidence type="ECO:0008006" key="10">
    <source>
        <dbReference type="Google" id="ProtNLM"/>
    </source>
</evidence>
<dbReference type="PANTHER" id="PTHR34185">
    <property type="entry name" value="DIADENYLATE CYCLASE"/>
    <property type="match status" value="1"/>
</dbReference>
<dbReference type="SUPFAM" id="SSF55804">
    <property type="entry name" value="Phoshotransferase/anion transport protein"/>
    <property type="match status" value="1"/>
</dbReference>
<evidence type="ECO:0000256" key="4">
    <source>
        <dbReference type="ARBA" id="ARBA00022741"/>
    </source>
</evidence>
<accession>A0A5C1QQD4</accession>
<dbReference type="SUPFAM" id="SSF143597">
    <property type="entry name" value="YojJ-like"/>
    <property type="match status" value="1"/>
</dbReference>
<dbReference type="Pfam" id="PF02457">
    <property type="entry name" value="DAC"/>
    <property type="match status" value="1"/>
</dbReference>
<evidence type="ECO:0000259" key="6">
    <source>
        <dbReference type="PROSITE" id="PS51094"/>
    </source>
</evidence>
<evidence type="ECO:0000256" key="1">
    <source>
        <dbReference type="ARBA" id="ARBA00000877"/>
    </source>
</evidence>
<dbReference type="InterPro" id="IPR016152">
    <property type="entry name" value="PTrfase/Anion_transptr"/>
</dbReference>
<keyword evidence="3" id="KW-0548">Nucleotidyltransferase</keyword>
<dbReference type="InterPro" id="IPR036888">
    <property type="entry name" value="DNA_integrity_DisA_N_sf"/>
</dbReference>
<comment type="catalytic activity">
    <reaction evidence="1">
        <text>2 ATP = 3',3'-c-di-AMP + 2 diphosphate</text>
        <dbReference type="Rhea" id="RHEA:35655"/>
        <dbReference type="ChEBI" id="CHEBI:30616"/>
        <dbReference type="ChEBI" id="CHEBI:33019"/>
        <dbReference type="ChEBI" id="CHEBI:71500"/>
        <dbReference type="EC" id="2.7.7.85"/>
    </reaction>
</comment>
<dbReference type="Gene3D" id="3.40.930.10">
    <property type="entry name" value="Mannitol-specific EII, Chain A"/>
    <property type="match status" value="1"/>
</dbReference>
<evidence type="ECO:0000256" key="3">
    <source>
        <dbReference type="ARBA" id="ARBA00022695"/>
    </source>
</evidence>
<organism evidence="8 9">
    <name type="scientific">Oceanispirochaeta crateris</name>
    <dbReference type="NCBI Taxonomy" id="2518645"/>
    <lineage>
        <taxon>Bacteria</taxon>
        <taxon>Pseudomonadati</taxon>
        <taxon>Spirochaetota</taxon>
        <taxon>Spirochaetia</taxon>
        <taxon>Spirochaetales</taxon>
        <taxon>Spirochaetaceae</taxon>
        <taxon>Oceanispirochaeta</taxon>
    </lineage>
</organism>
<dbReference type="PROSITE" id="PS51094">
    <property type="entry name" value="PTS_EIIA_TYPE_2"/>
    <property type="match status" value="1"/>
</dbReference>
<name>A0A5C1QQD4_9SPIO</name>
<keyword evidence="4" id="KW-0547">Nucleotide-binding</keyword>